<reference evidence="3" key="1">
    <citation type="submission" date="2019-08" db="EMBL/GenBank/DDBJ databases">
        <authorList>
            <person name="Kucharzyk K."/>
            <person name="Murdoch R.W."/>
            <person name="Higgins S."/>
            <person name="Loffler F."/>
        </authorList>
    </citation>
    <scope>NUCLEOTIDE SEQUENCE</scope>
</reference>
<keyword evidence="1" id="KW-0175">Coiled coil</keyword>
<dbReference type="PANTHER" id="PTHR30288">
    <property type="entry name" value="FLAGELLAR CAP/ASSEMBLY PROTEIN FLID"/>
    <property type="match status" value="1"/>
</dbReference>
<protein>
    <submittedName>
        <fullName evidence="3">Flagellar hook-associated protein 2</fullName>
    </submittedName>
</protein>
<dbReference type="Pfam" id="PF07195">
    <property type="entry name" value="FliD_C"/>
    <property type="match status" value="1"/>
</dbReference>
<proteinExistence type="predicted"/>
<accession>A0A645BEB0</accession>
<dbReference type="AlphaFoldDB" id="A0A645BEB0"/>
<evidence type="ECO:0000259" key="2">
    <source>
        <dbReference type="Pfam" id="PF07195"/>
    </source>
</evidence>
<feature type="domain" description="Flagellar hook-associated protein 2 C-terminal" evidence="2">
    <location>
        <begin position="117"/>
        <end position="379"/>
    </location>
</feature>
<dbReference type="InterPro" id="IPR010809">
    <property type="entry name" value="FliD_C"/>
</dbReference>
<dbReference type="GO" id="GO:0009421">
    <property type="term" value="C:bacterial-type flagellum filament cap"/>
    <property type="evidence" value="ECO:0007669"/>
    <property type="project" value="InterPro"/>
</dbReference>
<feature type="coiled-coil region" evidence="1">
    <location>
        <begin position="335"/>
        <end position="362"/>
    </location>
</feature>
<comment type="caution">
    <text evidence="3">The sequence shown here is derived from an EMBL/GenBank/DDBJ whole genome shotgun (WGS) entry which is preliminary data.</text>
</comment>
<dbReference type="InterPro" id="IPR040026">
    <property type="entry name" value="FliD"/>
</dbReference>
<keyword evidence="3" id="KW-0966">Cell projection</keyword>
<dbReference type="GO" id="GO:0071973">
    <property type="term" value="P:bacterial-type flagellum-dependent cell motility"/>
    <property type="evidence" value="ECO:0007669"/>
    <property type="project" value="TreeGrafter"/>
</dbReference>
<keyword evidence="3" id="KW-0969">Cilium</keyword>
<organism evidence="3">
    <name type="scientific">bioreactor metagenome</name>
    <dbReference type="NCBI Taxonomy" id="1076179"/>
    <lineage>
        <taxon>unclassified sequences</taxon>
        <taxon>metagenomes</taxon>
        <taxon>ecological metagenomes</taxon>
    </lineage>
</organism>
<dbReference type="GO" id="GO:0007155">
    <property type="term" value="P:cell adhesion"/>
    <property type="evidence" value="ECO:0007669"/>
    <property type="project" value="InterPro"/>
</dbReference>
<sequence>MNKTSAIGEAGLKLGLNETTLSNGSSGYAIIINDKLFEFEKTASLNDIIKKINNDADAKVTISYLSTTDTFSIKADETGANMAVKIEEVSGGNLSKALFGDATYQNEIEGKDTKMDYTLNGVKTSVVRSTANFSIDGINIELNKKSKGLTDVSFNVTNNADEVVERIKGFINDYNEIIELLNSKTKEKPYRDYQPLTPDQQDEMEEDEIKDWTEQAKKGVLYGDSNMNSVLRKMRQAMTGKTSVSSLALSDIGISSATMDTSGKLVIDEEKLKAKLLESPDEIASLFSGSTSVEGGISGIAVQMRELLVANVGAYGSSGILIDEAGLDSGRTSDQNNISKRIEDYDDKMAELKDKMEVERKRYWSKFTSLEKTLNKLNSQSSYFTDMMG</sequence>
<evidence type="ECO:0000313" key="3">
    <source>
        <dbReference type="EMBL" id="MPM63667.1"/>
    </source>
</evidence>
<evidence type="ECO:0000256" key="1">
    <source>
        <dbReference type="SAM" id="Coils"/>
    </source>
</evidence>
<name>A0A645BEB0_9ZZZZ</name>
<gene>
    <name evidence="3" type="primary">fliD_8</name>
    <name evidence="3" type="ORF">SDC9_110548</name>
</gene>
<dbReference type="EMBL" id="VSSQ01019542">
    <property type="protein sequence ID" value="MPM63667.1"/>
    <property type="molecule type" value="Genomic_DNA"/>
</dbReference>
<dbReference type="PANTHER" id="PTHR30288:SF0">
    <property type="entry name" value="FLAGELLAR HOOK-ASSOCIATED PROTEIN 2"/>
    <property type="match status" value="1"/>
</dbReference>
<keyword evidence="3" id="KW-0282">Flagellum</keyword>